<evidence type="ECO:0000313" key="2">
    <source>
        <dbReference type="EMBL" id="TVT59282.1"/>
    </source>
</evidence>
<protein>
    <recommendedName>
        <fullName evidence="1">Putative heavy-metal chelation domain-containing protein</fullName>
    </recommendedName>
</protein>
<reference evidence="2 3" key="1">
    <citation type="submission" date="2019-07" db="EMBL/GenBank/DDBJ databases">
        <title>The pathways for chlorine oxyanion respiration interact through the shared metabolite chlorate.</title>
        <authorList>
            <person name="Barnum T.P."/>
            <person name="Cheng Y."/>
            <person name="Hill K.A."/>
            <person name="Lucas L.N."/>
            <person name="Carlson H.K."/>
            <person name="Coates J.D."/>
        </authorList>
    </citation>
    <scope>NUCLEOTIDE SEQUENCE [LARGE SCALE GENOMIC DNA]</scope>
    <source>
        <strain evidence="2">BK-3</strain>
    </source>
</reference>
<dbReference type="AlphaFoldDB" id="A0A558DE32"/>
<evidence type="ECO:0000313" key="3">
    <source>
        <dbReference type="Proteomes" id="UP000317355"/>
    </source>
</evidence>
<proteinExistence type="predicted"/>
<dbReference type="InterPro" id="IPR007161">
    <property type="entry name" value="DUF364"/>
</dbReference>
<dbReference type="Proteomes" id="UP000317355">
    <property type="component" value="Unassembled WGS sequence"/>
</dbReference>
<feature type="domain" description="Putative heavy-metal chelation" evidence="1">
    <location>
        <begin position="126"/>
        <end position="256"/>
    </location>
</feature>
<comment type="caution">
    <text evidence="2">The sequence shown here is derived from an EMBL/GenBank/DDBJ whole genome shotgun (WGS) entry which is preliminary data.</text>
</comment>
<accession>A0A558DE32</accession>
<sequence length="280" mass="30283">MSFILEYQSLIKRIDQAIELPAIKQILLPDPTDSDDMKDNFGFVILSDGSAGPFYSCLGDTLTWLNEHRNHFIGQSPIKVAVKLDGLAIPASALALGAFNAISQHIMKRAGFNPCAITKRSDTDLTAGHIGLVGFFGPLVERYIAQGKQITIIEQQPERVPADLPIQLYTSPEALAACDYILCTASTLINNTIESIVDAAGDPAKINLIGPSASGLPDLLFAMGIHSTGGFSVDNLDELIHSVLQGDSWGTSGRKYQLTREVYPGVDLLLKQMRQNANQS</sequence>
<gene>
    <name evidence="2" type="ORF">FHK82_03170</name>
</gene>
<name>A0A558DE32_9GAMM</name>
<dbReference type="Pfam" id="PF04016">
    <property type="entry name" value="DUF364"/>
    <property type="match status" value="1"/>
</dbReference>
<organism evidence="2 3">
    <name type="scientific">Sedimenticola thiotaurini</name>
    <dbReference type="NCBI Taxonomy" id="1543721"/>
    <lineage>
        <taxon>Bacteria</taxon>
        <taxon>Pseudomonadati</taxon>
        <taxon>Pseudomonadota</taxon>
        <taxon>Gammaproteobacteria</taxon>
        <taxon>Chromatiales</taxon>
        <taxon>Sedimenticolaceae</taxon>
        <taxon>Sedimenticola</taxon>
    </lineage>
</organism>
<dbReference type="Gene3D" id="3.40.50.11590">
    <property type="match status" value="1"/>
</dbReference>
<dbReference type="SUPFAM" id="SSF159713">
    <property type="entry name" value="Dhaf3308-like"/>
    <property type="match status" value="1"/>
</dbReference>
<dbReference type="EMBL" id="VMRY01000004">
    <property type="protein sequence ID" value="TVT59282.1"/>
    <property type="molecule type" value="Genomic_DNA"/>
</dbReference>
<evidence type="ECO:0000259" key="1">
    <source>
        <dbReference type="Pfam" id="PF04016"/>
    </source>
</evidence>